<dbReference type="Pfam" id="PF05221">
    <property type="entry name" value="AdoHcyase"/>
    <property type="match status" value="1"/>
</dbReference>
<evidence type="ECO:0000259" key="5">
    <source>
        <dbReference type="SMART" id="SM00997"/>
    </source>
</evidence>
<name>A0A840DHM0_9MICO</name>
<dbReference type="InterPro" id="IPR042172">
    <property type="entry name" value="Adenosylhomocyst_ase-like_sf"/>
</dbReference>
<dbReference type="PANTHER" id="PTHR23420:SF0">
    <property type="entry name" value="ADENOSYLHOMOCYSTEINASE"/>
    <property type="match status" value="1"/>
</dbReference>
<reference evidence="6" key="1">
    <citation type="submission" date="2020-08" db="EMBL/GenBank/DDBJ databases">
        <title>Sequencing the genomes of 1000 actinobacteria strains.</title>
        <authorList>
            <person name="Klenk H.-P."/>
        </authorList>
    </citation>
    <scope>NUCLEOTIDE SEQUENCE [LARGE SCALE GENOMIC DNA]</scope>
    <source>
        <strain evidence="6">DSM 27064</strain>
    </source>
</reference>
<dbReference type="SUPFAM" id="SSF51735">
    <property type="entry name" value="NAD(P)-binding Rossmann-fold domains"/>
    <property type="match status" value="1"/>
</dbReference>
<proteinExistence type="inferred from homology"/>
<dbReference type="Proteomes" id="UP000571183">
    <property type="component" value="Unassembled WGS sequence"/>
</dbReference>
<evidence type="ECO:0000313" key="7">
    <source>
        <dbReference type="Proteomes" id="UP000571183"/>
    </source>
</evidence>
<comment type="caution">
    <text evidence="6">The sequence shown here is derived from an EMBL/GenBank/DDBJ whole genome shotgun (WGS) entry which is preliminary data.</text>
</comment>
<sequence>MSYLHSGDSGYTDFVVCVSPQPGAATLITNIPEQLPPLYLPLPQHSFTNTEMFAAAYQKTAATLVSHLQDLGFTALSSERTNILEFAVTGATKIPDAHNRLGQRLAVLTHLNFEVTTATAAGRLHWAARGMPATATVAQQMPQLDAERILVSLIIEPKTAALALLLKRAGAAVAVFAPANECDVTVAAELTAQGIVVFAPGGGADVGWSSDSPHFVKDATAQQRDGLNAKAALAWCPTLLIDDGSHLIRLVHTRYPETLKTLKGAAEETTSGVRPLLEMAAQNKLQLPVIAVNNARTKTFFDNRIGTGESCVHAILDVLDQPATVMPWVIWGYGPVGEGVARTAAAYGADVSLIEPDAVRAMQAVCDGYRVITEASLPTQPFIAVSATGVWHTIKAATMIQHWDNMTLAVAGGIDNEIAVDDLEAAGWSFVETAHPQIKRLQNPAGKVFQTRLLAAGGGINYTAAEGNPLEVMDLSFATQLAALTALLDTQHESQRLKQNGVHELPQSAEQLVAVAALRSRGLPVFVASENLRHGGAAQPWQIHRYIL</sequence>
<organism evidence="6 7">
    <name type="scientific">Canibacter oris</name>
    <dbReference type="NCBI Taxonomy" id="1365628"/>
    <lineage>
        <taxon>Bacteria</taxon>
        <taxon>Bacillati</taxon>
        <taxon>Actinomycetota</taxon>
        <taxon>Actinomycetes</taxon>
        <taxon>Micrococcales</taxon>
        <taxon>Microbacteriaceae</taxon>
        <taxon>Canibacter</taxon>
    </lineage>
</organism>
<dbReference type="SUPFAM" id="SSF52283">
    <property type="entry name" value="Formate/glycerate dehydrogenase catalytic domain-like"/>
    <property type="match status" value="1"/>
</dbReference>
<dbReference type="EC" id="3.3.1.1" evidence="6"/>
<dbReference type="GO" id="GO:0006730">
    <property type="term" value="P:one-carbon metabolic process"/>
    <property type="evidence" value="ECO:0007669"/>
    <property type="project" value="UniProtKB-KW"/>
</dbReference>
<gene>
    <name evidence="6" type="ORF">F5897_001560</name>
</gene>
<keyword evidence="4" id="KW-0520">NAD</keyword>
<keyword evidence="3" id="KW-0554">One-carbon metabolism</keyword>
<dbReference type="RefSeq" id="WP_246332292.1">
    <property type="nucleotide sequence ID" value="NZ_JACIFD010000022.1"/>
</dbReference>
<comment type="similarity">
    <text evidence="2">Belongs to the adenosylhomocysteinase family.</text>
</comment>
<evidence type="ECO:0000313" key="6">
    <source>
        <dbReference type="EMBL" id="MBB4072230.1"/>
    </source>
</evidence>
<dbReference type="Gene3D" id="3.40.50.720">
    <property type="entry name" value="NAD(P)-binding Rossmann-like Domain"/>
    <property type="match status" value="1"/>
</dbReference>
<keyword evidence="7" id="KW-1185">Reference proteome</keyword>
<dbReference type="AlphaFoldDB" id="A0A840DHM0"/>
<feature type="domain" description="S-adenosyl-L-homocysteine hydrolase NAD binding" evidence="5">
    <location>
        <begin position="303"/>
        <end position="467"/>
    </location>
</feature>
<dbReference type="GO" id="GO:0005829">
    <property type="term" value="C:cytosol"/>
    <property type="evidence" value="ECO:0007669"/>
    <property type="project" value="TreeGrafter"/>
</dbReference>
<dbReference type="Pfam" id="PF00670">
    <property type="entry name" value="AdoHcyase_NAD"/>
    <property type="match status" value="1"/>
</dbReference>
<evidence type="ECO:0000256" key="3">
    <source>
        <dbReference type="ARBA" id="ARBA00022563"/>
    </source>
</evidence>
<dbReference type="GO" id="GO:0033353">
    <property type="term" value="P:S-adenosylmethionine cycle"/>
    <property type="evidence" value="ECO:0007669"/>
    <property type="project" value="TreeGrafter"/>
</dbReference>
<protein>
    <submittedName>
        <fullName evidence="6">Adenosylhomocysteinase</fullName>
        <ecNumber evidence="6">3.3.1.1</ecNumber>
    </submittedName>
</protein>
<dbReference type="SMART" id="SM00997">
    <property type="entry name" value="AdoHcyase_NAD"/>
    <property type="match status" value="1"/>
</dbReference>
<dbReference type="InterPro" id="IPR036291">
    <property type="entry name" value="NAD(P)-bd_dom_sf"/>
</dbReference>
<keyword evidence="6" id="KW-0378">Hydrolase</keyword>
<evidence type="ECO:0000256" key="2">
    <source>
        <dbReference type="ARBA" id="ARBA00007122"/>
    </source>
</evidence>
<dbReference type="GO" id="GO:0004013">
    <property type="term" value="F:adenosylhomocysteinase activity"/>
    <property type="evidence" value="ECO:0007669"/>
    <property type="project" value="TreeGrafter"/>
</dbReference>
<dbReference type="Gene3D" id="3.40.50.1480">
    <property type="entry name" value="Adenosylhomocysteinase-like"/>
    <property type="match status" value="1"/>
</dbReference>
<evidence type="ECO:0000256" key="1">
    <source>
        <dbReference type="ARBA" id="ARBA00001911"/>
    </source>
</evidence>
<evidence type="ECO:0000256" key="4">
    <source>
        <dbReference type="ARBA" id="ARBA00023027"/>
    </source>
</evidence>
<dbReference type="PANTHER" id="PTHR23420">
    <property type="entry name" value="ADENOSYLHOMOCYSTEINASE"/>
    <property type="match status" value="1"/>
</dbReference>
<dbReference type="SMART" id="SM00996">
    <property type="entry name" value="AdoHcyase"/>
    <property type="match status" value="1"/>
</dbReference>
<dbReference type="InterPro" id="IPR000043">
    <property type="entry name" value="Adenosylhomocysteinase-like"/>
</dbReference>
<accession>A0A840DHM0</accession>
<dbReference type="EMBL" id="JACIFD010000022">
    <property type="protein sequence ID" value="MBB4072230.1"/>
    <property type="molecule type" value="Genomic_DNA"/>
</dbReference>
<comment type="cofactor">
    <cofactor evidence="1">
        <name>NAD(+)</name>
        <dbReference type="ChEBI" id="CHEBI:57540"/>
    </cofactor>
</comment>
<dbReference type="InterPro" id="IPR015878">
    <property type="entry name" value="Ado_hCys_hydrolase_NAD-bd"/>
</dbReference>